<dbReference type="GO" id="GO:0006354">
    <property type="term" value="P:DNA-templated transcription elongation"/>
    <property type="evidence" value="ECO:0007669"/>
    <property type="project" value="TreeGrafter"/>
</dbReference>
<evidence type="ECO:0000259" key="1">
    <source>
        <dbReference type="Pfam" id="PF01272"/>
    </source>
</evidence>
<evidence type="ECO:0000313" key="2">
    <source>
        <dbReference type="EMBL" id="GEN35416.1"/>
    </source>
</evidence>
<dbReference type="RefSeq" id="WP_146810950.1">
    <property type="nucleotide sequence ID" value="NZ_BJXX01000132.1"/>
</dbReference>
<dbReference type="GO" id="GO:0032784">
    <property type="term" value="P:regulation of DNA-templated transcription elongation"/>
    <property type="evidence" value="ECO:0007669"/>
    <property type="project" value="InterPro"/>
</dbReference>
<reference evidence="2 3" key="1">
    <citation type="submission" date="2019-07" db="EMBL/GenBank/DDBJ databases">
        <title>Whole genome shotgun sequence of Aneurinibacillus danicus NBRC 102444.</title>
        <authorList>
            <person name="Hosoyama A."/>
            <person name="Uohara A."/>
            <person name="Ohji S."/>
            <person name="Ichikawa N."/>
        </authorList>
    </citation>
    <scope>NUCLEOTIDE SEQUENCE [LARGE SCALE GENOMIC DNA]</scope>
    <source>
        <strain evidence="2 3">NBRC 102444</strain>
    </source>
</reference>
<evidence type="ECO:0000313" key="3">
    <source>
        <dbReference type="Proteomes" id="UP000321157"/>
    </source>
</evidence>
<dbReference type="PANTHER" id="PTHR30437">
    <property type="entry name" value="TRANSCRIPTION ELONGATION FACTOR GREA"/>
    <property type="match status" value="1"/>
</dbReference>
<dbReference type="OrthoDB" id="2898253at2"/>
<protein>
    <recommendedName>
        <fullName evidence="1">Transcription elongation factor GreA/GreB C-terminal domain-containing protein</fullName>
    </recommendedName>
</protein>
<dbReference type="InterPro" id="IPR036953">
    <property type="entry name" value="GreA/GreB_C_sf"/>
</dbReference>
<proteinExistence type="predicted"/>
<dbReference type="AlphaFoldDB" id="A0A511V8Z3"/>
<accession>A0A511V8Z3</accession>
<feature type="domain" description="Transcription elongation factor GreA/GreB C-terminal" evidence="1">
    <location>
        <begin position="69"/>
        <end position="141"/>
    </location>
</feature>
<dbReference type="Pfam" id="PF01272">
    <property type="entry name" value="GreA_GreB"/>
    <property type="match status" value="1"/>
</dbReference>
<dbReference type="InterPro" id="IPR023459">
    <property type="entry name" value="Tscrpt_elong_fac_GreA/B_fam"/>
</dbReference>
<dbReference type="InterPro" id="IPR001437">
    <property type="entry name" value="Tscrpt_elong_fac_GreA/B_C"/>
</dbReference>
<sequence>MNHSLTYYPLRKSLIKQLIFIEENMVELLDLYVSSTFVHDRDFNFFKRYIAEVEEFLSGSENSTYPSLSKVFIGSQVALLYKEDNYVEHFTICFPEKSDPARGYISFLSPVGRQLLLHSLNEEIVLLTPGGETRVVIKKIEFKDYR</sequence>
<dbReference type="SUPFAM" id="SSF54534">
    <property type="entry name" value="FKBP-like"/>
    <property type="match status" value="1"/>
</dbReference>
<dbReference type="GO" id="GO:0070063">
    <property type="term" value="F:RNA polymerase binding"/>
    <property type="evidence" value="ECO:0007669"/>
    <property type="project" value="InterPro"/>
</dbReference>
<dbReference type="Proteomes" id="UP000321157">
    <property type="component" value="Unassembled WGS sequence"/>
</dbReference>
<comment type="caution">
    <text evidence="2">The sequence shown here is derived from an EMBL/GenBank/DDBJ whole genome shotgun (WGS) entry which is preliminary data.</text>
</comment>
<dbReference type="EMBL" id="BJXX01000132">
    <property type="protein sequence ID" value="GEN35416.1"/>
    <property type="molecule type" value="Genomic_DNA"/>
</dbReference>
<name>A0A511V8Z3_9BACL</name>
<keyword evidence="3" id="KW-1185">Reference proteome</keyword>
<dbReference type="PANTHER" id="PTHR30437:SF6">
    <property type="entry name" value="TRANSCRIPTION ELONGATION FACTOR GREB"/>
    <property type="match status" value="1"/>
</dbReference>
<dbReference type="Gene3D" id="3.10.50.30">
    <property type="entry name" value="Transcription elongation factor, GreA/GreB, C-terminal domain"/>
    <property type="match status" value="1"/>
</dbReference>
<gene>
    <name evidence="2" type="ORF">ADA01nite_28760</name>
</gene>
<organism evidence="2 3">
    <name type="scientific">Aneurinibacillus danicus</name>
    <dbReference type="NCBI Taxonomy" id="267746"/>
    <lineage>
        <taxon>Bacteria</taxon>
        <taxon>Bacillati</taxon>
        <taxon>Bacillota</taxon>
        <taxon>Bacilli</taxon>
        <taxon>Bacillales</taxon>
        <taxon>Paenibacillaceae</taxon>
        <taxon>Aneurinibacillus group</taxon>
        <taxon>Aneurinibacillus</taxon>
    </lineage>
</organism>
<dbReference type="GO" id="GO:0003677">
    <property type="term" value="F:DNA binding"/>
    <property type="evidence" value="ECO:0007669"/>
    <property type="project" value="InterPro"/>
</dbReference>